<proteinExistence type="predicted"/>
<evidence type="ECO:0000313" key="3">
    <source>
        <dbReference type="Proteomes" id="UP001251085"/>
    </source>
</evidence>
<accession>A0ABU3E9P7</accession>
<organism evidence="2 3">
    <name type="scientific">Paracoccus broussonetiae</name>
    <dbReference type="NCBI Taxonomy" id="3075834"/>
    <lineage>
        <taxon>Bacteria</taxon>
        <taxon>Pseudomonadati</taxon>
        <taxon>Pseudomonadota</taxon>
        <taxon>Alphaproteobacteria</taxon>
        <taxon>Rhodobacterales</taxon>
        <taxon>Paracoccaceae</taxon>
        <taxon>Paracoccus</taxon>
    </lineage>
</organism>
<protein>
    <recommendedName>
        <fullName evidence="4">Tc toxin complex TcA C-terminal TcB-binding domain-containing protein</fullName>
    </recommendedName>
</protein>
<reference evidence="3" key="1">
    <citation type="submission" date="2023-07" db="EMBL/GenBank/DDBJ databases">
        <title>Characterization of two Paracoccaceae strains isolated from Phycosphere and proposal of Xinfangfangia lacusdiani sp. nov.</title>
        <authorList>
            <person name="Deng Y."/>
            <person name="Zhang Y.Q."/>
        </authorList>
    </citation>
    <scope>NUCLEOTIDE SEQUENCE [LARGE SCALE GENOMIC DNA]</scope>
    <source>
        <strain evidence="3">CPCC 101403</strain>
    </source>
</reference>
<evidence type="ECO:0000256" key="1">
    <source>
        <dbReference type="SAM" id="Coils"/>
    </source>
</evidence>
<gene>
    <name evidence="2" type="ORF">RM190_03610</name>
</gene>
<feature type="coiled-coil region" evidence="1">
    <location>
        <begin position="309"/>
        <end position="352"/>
    </location>
</feature>
<dbReference type="Proteomes" id="UP001251085">
    <property type="component" value="Unassembled WGS sequence"/>
</dbReference>
<dbReference type="EMBL" id="JAVRQI010000002">
    <property type="protein sequence ID" value="MDT1060931.1"/>
    <property type="molecule type" value="Genomic_DNA"/>
</dbReference>
<dbReference type="RefSeq" id="WP_311758037.1">
    <property type="nucleotide sequence ID" value="NZ_JAVRQI010000002.1"/>
</dbReference>
<keyword evidence="1" id="KW-0175">Coiled coil</keyword>
<keyword evidence="3" id="KW-1185">Reference proteome</keyword>
<evidence type="ECO:0000313" key="2">
    <source>
        <dbReference type="EMBL" id="MDT1060931.1"/>
    </source>
</evidence>
<evidence type="ECO:0008006" key="4">
    <source>
        <dbReference type="Google" id="ProtNLM"/>
    </source>
</evidence>
<name>A0ABU3E9P7_9RHOB</name>
<comment type="caution">
    <text evidence="2">The sequence shown here is derived from an EMBL/GenBank/DDBJ whole genome shotgun (WGS) entry which is preliminary data.</text>
</comment>
<sequence length="802" mass="86787">MSVAELQQLVNGAVERGQIPAQPLVDISAGPGRAEVLAALVVDLPQAIAKAQEAKARSLDIYADTLHVPGKSVTRIQAPLLRVTIIARRIVVDDTAQVYLDHSGDNPLAALRVLTAELAGPLAIASARAGKHPNYDLQKLSEKQDVPKFTNFVWRDTGPAIGETNVPPGLLARGEALHSTLAATFHLVAGLLATGDEDPEVLTLCHSMLRWIASWSGLQSDLAQIARLADTLRAIMPSYTAGKLVRPIPPLTAATYLSLARARKDLAKAIELDAHFLDQSNDTGQIAKLFVKANLGRDDAESKLIVNSMEALQAEIDSIQEALERAARALKERQLEQELDEIYLERAQAHDQIDKIVDASFQLAIGLVTLGVSIAAICMGVPADPTASAKKDIQGVQGLFDAMKNTRQVLPGGTSAPNELKNILRLYALPFTFAFNNIKDHKDSIKALAESAVQIKKAASAILKSGKPGDEQADFASELGEATRRLASSPSPLEARAAWDSLEATAVNALDVVINDPDTAGSIKKAAVDYKTAIQKVAIYGRLMAEQQARKDAALRALGAMTLQKLAQAEKTAAYARLATELTDREALAARIRSEIDVRQDEAARSFFCACYGLRGAQYYETYTPPATLPALPHRAADLEAIYSDFTGDVEATSGLRGKAMDFTRDIIINDPEVLKDFANGRLVSIRVQPDHPDLSKLKRLRLTGLEVWAETRPELSDMVGIDIISSTTFEDRGPADRPQFTGESRRISFEYQGNQPRLSWTGAADSVLPTPFAEWSVTLYRPNAIPVPEALRLRLVGKALA</sequence>